<dbReference type="GeneID" id="7828799"/>
<keyword evidence="2 3" id="KW-0040">ANK repeat</keyword>
<accession>I7LX82</accession>
<dbReference type="InterPro" id="IPR036770">
    <property type="entry name" value="Ankyrin_rpt-contain_sf"/>
</dbReference>
<evidence type="ECO:0000256" key="4">
    <source>
        <dbReference type="SAM" id="MobiDB-lite"/>
    </source>
</evidence>
<dbReference type="Gene3D" id="1.25.40.20">
    <property type="entry name" value="Ankyrin repeat-containing domain"/>
    <property type="match status" value="2"/>
</dbReference>
<dbReference type="AlphaFoldDB" id="I7LX82"/>
<protein>
    <submittedName>
        <fullName evidence="5">Ankyrin repeat protein</fullName>
    </submittedName>
</protein>
<dbReference type="KEGG" id="tet:TTHERM_00456730"/>
<dbReference type="RefSeq" id="XP_001024180.2">
    <property type="nucleotide sequence ID" value="XM_001024180.2"/>
</dbReference>
<dbReference type="SUPFAM" id="SSF48403">
    <property type="entry name" value="Ankyrin repeat"/>
    <property type="match status" value="1"/>
</dbReference>
<evidence type="ECO:0000256" key="3">
    <source>
        <dbReference type="PROSITE-ProRule" id="PRU00023"/>
    </source>
</evidence>
<proteinExistence type="predicted"/>
<evidence type="ECO:0000313" key="6">
    <source>
        <dbReference type="Proteomes" id="UP000009168"/>
    </source>
</evidence>
<dbReference type="EMBL" id="GG662464">
    <property type="protein sequence ID" value="EAS03935.2"/>
    <property type="molecule type" value="Genomic_DNA"/>
</dbReference>
<feature type="compositionally biased region" description="Low complexity" evidence="4">
    <location>
        <begin position="376"/>
        <end position="400"/>
    </location>
</feature>
<reference evidence="6" key="1">
    <citation type="journal article" date="2006" name="PLoS Biol.">
        <title>Macronuclear genome sequence of the ciliate Tetrahymena thermophila, a model eukaryote.</title>
        <authorList>
            <person name="Eisen J.A."/>
            <person name="Coyne R.S."/>
            <person name="Wu M."/>
            <person name="Wu D."/>
            <person name="Thiagarajan M."/>
            <person name="Wortman J.R."/>
            <person name="Badger J.H."/>
            <person name="Ren Q."/>
            <person name="Amedeo P."/>
            <person name="Jones K.M."/>
            <person name="Tallon L.J."/>
            <person name="Delcher A.L."/>
            <person name="Salzberg S.L."/>
            <person name="Silva J.C."/>
            <person name="Haas B.J."/>
            <person name="Majoros W.H."/>
            <person name="Farzad M."/>
            <person name="Carlton J.M."/>
            <person name="Smith R.K. Jr."/>
            <person name="Garg J."/>
            <person name="Pearlman R.E."/>
            <person name="Karrer K.M."/>
            <person name="Sun L."/>
            <person name="Manning G."/>
            <person name="Elde N.C."/>
            <person name="Turkewitz A.P."/>
            <person name="Asai D.J."/>
            <person name="Wilkes D.E."/>
            <person name="Wang Y."/>
            <person name="Cai H."/>
            <person name="Collins K."/>
            <person name="Stewart B.A."/>
            <person name="Lee S.R."/>
            <person name="Wilamowska K."/>
            <person name="Weinberg Z."/>
            <person name="Ruzzo W.L."/>
            <person name="Wloga D."/>
            <person name="Gaertig J."/>
            <person name="Frankel J."/>
            <person name="Tsao C.-C."/>
            <person name="Gorovsky M.A."/>
            <person name="Keeling P.J."/>
            <person name="Waller R.F."/>
            <person name="Patron N.J."/>
            <person name="Cherry J.M."/>
            <person name="Stover N.A."/>
            <person name="Krieger C.J."/>
            <person name="del Toro C."/>
            <person name="Ryder H.F."/>
            <person name="Williamson S.C."/>
            <person name="Barbeau R.A."/>
            <person name="Hamilton E.P."/>
            <person name="Orias E."/>
        </authorList>
    </citation>
    <scope>NUCLEOTIDE SEQUENCE [LARGE SCALE GENOMIC DNA]</scope>
    <source>
        <strain evidence="6">SB210</strain>
    </source>
</reference>
<dbReference type="Proteomes" id="UP000009168">
    <property type="component" value="Unassembled WGS sequence"/>
</dbReference>
<dbReference type="InterPro" id="IPR002110">
    <property type="entry name" value="Ankyrin_rpt"/>
</dbReference>
<feature type="repeat" description="ANK" evidence="3">
    <location>
        <begin position="165"/>
        <end position="197"/>
    </location>
</feature>
<dbReference type="OrthoDB" id="194358at2759"/>
<feature type="region of interest" description="Disordered" evidence="4">
    <location>
        <begin position="337"/>
        <end position="400"/>
    </location>
</feature>
<dbReference type="SMART" id="SM00248">
    <property type="entry name" value="ANK"/>
    <property type="match status" value="4"/>
</dbReference>
<dbReference type="InParanoid" id="I7LX82"/>
<dbReference type="PROSITE" id="PS50297">
    <property type="entry name" value="ANK_REP_REGION"/>
    <property type="match status" value="1"/>
</dbReference>
<keyword evidence="1" id="KW-0677">Repeat</keyword>
<sequence length="435" mass="50031">MSRKSSQNGTIKNHSSYINDNSSQTKEIEKDTPKLSQNSNKNASAIENNVQQNCREAASSLLQNNQVSFNPSSSLMMGDKSNNTNSLDEEKMILEVILSGQLNDLKHFNWKNKTLNYVRPFGPTSSIDKKVTPLIVAVYCGNIDNVRELFNQKAPIDVNYPSKKQKLSPLMVACIKGQFEIMQYLIQKGADVCQTSVDGLPPLYYCFSRLEEDSNYFENKNLCIKMAQYLLEKGANVNQIVNEENKHTLLMQFCNIQDDLDYREKDINLSMIRFLVQNGADIFMKNAQGQDCYDLLDKHPYKEEVIKIFEQYENTMVSNFRISNENERPSQSQLLISQGSRYQQSKSKKKNSTLNTPQSSSRHLNLPNISQSPNGQSFSNQCQHNQQQQQQQQELQKQLKPQIENQTQQYRSKYNQNTEIEGEETKHKACCLLFF</sequence>
<dbReference type="eggNOG" id="KOG0504">
    <property type="taxonomic scope" value="Eukaryota"/>
</dbReference>
<dbReference type="STRING" id="312017.I7LX82"/>
<keyword evidence="6" id="KW-1185">Reference proteome</keyword>
<evidence type="ECO:0000313" key="5">
    <source>
        <dbReference type="EMBL" id="EAS03935.2"/>
    </source>
</evidence>
<dbReference type="PANTHER" id="PTHR24123">
    <property type="entry name" value="ANKYRIN REPEAT-CONTAINING"/>
    <property type="match status" value="1"/>
</dbReference>
<feature type="compositionally biased region" description="Polar residues" evidence="4">
    <location>
        <begin position="1"/>
        <end position="25"/>
    </location>
</feature>
<dbReference type="Pfam" id="PF12796">
    <property type="entry name" value="Ank_2"/>
    <property type="match status" value="1"/>
</dbReference>
<dbReference type="PROSITE" id="PS50088">
    <property type="entry name" value="ANK_REPEAT"/>
    <property type="match status" value="1"/>
</dbReference>
<feature type="region of interest" description="Disordered" evidence="4">
    <location>
        <begin position="1"/>
        <end position="40"/>
    </location>
</feature>
<organism evidence="5 6">
    <name type="scientific">Tetrahymena thermophila (strain SB210)</name>
    <dbReference type="NCBI Taxonomy" id="312017"/>
    <lineage>
        <taxon>Eukaryota</taxon>
        <taxon>Sar</taxon>
        <taxon>Alveolata</taxon>
        <taxon>Ciliophora</taxon>
        <taxon>Intramacronucleata</taxon>
        <taxon>Oligohymenophorea</taxon>
        <taxon>Hymenostomatida</taxon>
        <taxon>Tetrahymenina</taxon>
        <taxon>Tetrahymenidae</taxon>
        <taxon>Tetrahymena</taxon>
    </lineage>
</organism>
<dbReference type="InterPro" id="IPR051165">
    <property type="entry name" value="Multifunctional_ANK_Repeat"/>
</dbReference>
<gene>
    <name evidence="5" type="ORF">TTHERM_00456730</name>
</gene>
<feature type="compositionally biased region" description="Polar residues" evidence="4">
    <location>
        <begin position="353"/>
        <end position="375"/>
    </location>
</feature>
<evidence type="ECO:0000256" key="2">
    <source>
        <dbReference type="ARBA" id="ARBA00023043"/>
    </source>
</evidence>
<dbReference type="PANTHER" id="PTHR24123:SF129">
    <property type="entry name" value="PROTEIN, PUTATIVE-RELATED"/>
    <property type="match status" value="1"/>
</dbReference>
<name>I7LX82_TETTS</name>
<evidence type="ECO:0000256" key="1">
    <source>
        <dbReference type="ARBA" id="ARBA00022737"/>
    </source>
</evidence>